<gene>
    <name evidence="2" type="ORF">SAMN04488038_114113</name>
</gene>
<evidence type="ECO:0000313" key="3">
    <source>
        <dbReference type="Proteomes" id="UP000199233"/>
    </source>
</evidence>
<feature type="transmembrane region" description="Helical" evidence="1">
    <location>
        <begin position="12"/>
        <end position="38"/>
    </location>
</feature>
<proteinExistence type="predicted"/>
<keyword evidence="1" id="KW-0472">Membrane</keyword>
<evidence type="ECO:0000256" key="1">
    <source>
        <dbReference type="SAM" id="Phobius"/>
    </source>
</evidence>
<name>A0A1H9L047_9GAMM</name>
<reference evidence="2 3" key="1">
    <citation type="submission" date="2016-10" db="EMBL/GenBank/DDBJ databases">
        <authorList>
            <person name="de Groot N.N."/>
        </authorList>
    </citation>
    <scope>NUCLEOTIDE SEQUENCE [LARGE SCALE GENOMIC DNA]</scope>
    <source>
        <strain evidence="2 3">DSM 25927</strain>
    </source>
</reference>
<sequence>MATVTYRGGIASAMSVMLMLSILIGALPGVGTLTAGVVGGRMAGSTREAVLASFAPALFLAAMFTALVGLLSGMPLIGALAELGSLALVSVQVGGLLLGALIGGLLNH</sequence>
<dbReference type="AlphaFoldDB" id="A0A1H9L047"/>
<feature type="transmembrane region" description="Helical" evidence="1">
    <location>
        <begin position="83"/>
        <end position="106"/>
    </location>
</feature>
<protein>
    <submittedName>
        <fullName evidence="2">Uncharacterized protein</fullName>
    </submittedName>
</protein>
<dbReference type="Proteomes" id="UP000199233">
    <property type="component" value="Unassembled WGS sequence"/>
</dbReference>
<dbReference type="EMBL" id="FOFS01000014">
    <property type="protein sequence ID" value="SER04688.1"/>
    <property type="molecule type" value="Genomic_DNA"/>
</dbReference>
<keyword evidence="1" id="KW-0812">Transmembrane</keyword>
<evidence type="ECO:0000313" key="2">
    <source>
        <dbReference type="EMBL" id="SER04688.1"/>
    </source>
</evidence>
<keyword evidence="3" id="KW-1185">Reference proteome</keyword>
<accession>A0A1H9L047</accession>
<dbReference type="RefSeq" id="WP_143068991.1">
    <property type="nucleotide sequence ID" value="NZ_FOFS01000014.1"/>
</dbReference>
<organism evidence="2 3">
    <name type="scientific">Solimonas aquatica</name>
    <dbReference type="NCBI Taxonomy" id="489703"/>
    <lineage>
        <taxon>Bacteria</taxon>
        <taxon>Pseudomonadati</taxon>
        <taxon>Pseudomonadota</taxon>
        <taxon>Gammaproteobacteria</taxon>
        <taxon>Nevskiales</taxon>
        <taxon>Nevskiaceae</taxon>
        <taxon>Solimonas</taxon>
    </lineage>
</organism>
<keyword evidence="1" id="KW-1133">Transmembrane helix</keyword>
<dbReference type="STRING" id="489703.SAMN04488038_114113"/>
<feature type="transmembrane region" description="Helical" evidence="1">
    <location>
        <begin position="50"/>
        <end position="71"/>
    </location>
</feature>